<evidence type="ECO:0000256" key="1">
    <source>
        <dbReference type="SAM" id="MobiDB-lite"/>
    </source>
</evidence>
<feature type="region of interest" description="Disordered" evidence="1">
    <location>
        <begin position="584"/>
        <end position="620"/>
    </location>
</feature>
<evidence type="ECO:0000313" key="4">
    <source>
        <dbReference type="Proteomes" id="UP001317779"/>
    </source>
</evidence>
<gene>
    <name evidence="3" type="ORF">Microterr_29120</name>
</gene>
<feature type="domain" description="Integrase catalytic" evidence="2">
    <location>
        <begin position="238"/>
        <end position="467"/>
    </location>
</feature>
<dbReference type="PANTHER" id="PTHR35004">
    <property type="entry name" value="TRANSPOSASE RV3428C-RELATED"/>
    <property type="match status" value="1"/>
</dbReference>
<proteinExistence type="predicted"/>
<dbReference type="Proteomes" id="UP001317779">
    <property type="component" value="Chromosome"/>
</dbReference>
<dbReference type="InterPro" id="IPR012337">
    <property type="entry name" value="RNaseH-like_sf"/>
</dbReference>
<accession>A0ABM8E3B3</accession>
<name>A0ABM8E3B3_9MICO</name>
<dbReference type="InterPro" id="IPR001584">
    <property type="entry name" value="Integrase_cat-core"/>
</dbReference>
<protein>
    <submittedName>
        <fullName evidence="3">Transposase</fullName>
    </submittedName>
</protein>
<evidence type="ECO:0000259" key="2">
    <source>
        <dbReference type="PROSITE" id="PS50994"/>
    </source>
</evidence>
<feature type="compositionally biased region" description="Low complexity" evidence="1">
    <location>
        <begin position="593"/>
        <end position="604"/>
    </location>
</feature>
<feature type="compositionally biased region" description="Acidic residues" evidence="1">
    <location>
        <begin position="605"/>
        <end position="620"/>
    </location>
</feature>
<dbReference type="SUPFAM" id="SSF53098">
    <property type="entry name" value="Ribonuclease H-like"/>
    <property type="match status" value="1"/>
</dbReference>
<dbReference type="InterPro" id="IPR036397">
    <property type="entry name" value="RNaseH_sf"/>
</dbReference>
<dbReference type="EMBL" id="AP027141">
    <property type="protein sequence ID" value="BDV32252.1"/>
    <property type="molecule type" value="Genomic_DNA"/>
</dbReference>
<dbReference type="Gene3D" id="3.30.420.10">
    <property type="entry name" value="Ribonuclease H-like superfamily/Ribonuclease H"/>
    <property type="match status" value="1"/>
</dbReference>
<feature type="compositionally biased region" description="Basic residues" evidence="1">
    <location>
        <begin position="513"/>
        <end position="527"/>
    </location>
</feature>
<evidence type="ECO:0000313" key="3">
    <source>
        <dbReference type="EMBL" id="BDV32252.1"/>
    </source>
</evidence>
<feature type="region of interest" description="Disordered" evidence="1">
    <location>
        <begin position="505"/>
        <end position="527"/>
    </location>
</feature>
<dbReference type="PANTHER" id="PTHR35004:SF7">
    <property type="entry name" value="INTEGRASE PROTEIN"/>
    <property type="match status" value="1"/>
</dbReference>
<keyword evidence="4" id="KW-1185">Reference proteome</keyword>
<organism evidence="3 4">
    <name type="scientific">Microbacterium terricola</name>
    <dbReference type="NCBI Taxonomy" id="344163"/>
    <lineage>
        <taxon>Bacteria</taxon>
        <taxon>Bacillati</taxon>
        <taxon>Actinomycetota</taxon>
        <taxon>Actinomycetes</taxon>
        <taxon>Micrococcales</taxon>
        <taxon>Microbacteriaceae</taxon>
        <taxon>Microbacterium</taxon>
    </lineage>
</organism>
<reference evidence="3 4" key="1">
    <citation type="submission" date="2022-12" db="EMBL/GenBank/DDBJ databases">
        <title>Microbacterium terricola strain KV-448 chromosome, complete genome.</title>
        <authorList>
            <person name="Oshima T."/>
            <person name="Moriya T."/>
            <person name="Bessho Y."/>
        </authorList>
    </citation>
    <scope>NUCLEOTIDE SEQUENCE [LARGE SCALE GENOMIC DNA]</scope>
    <source>
        <strain evidence="3 4">KV-448</strain>
    </source>
</reference>
<dbReference type="PROSITE" id="PS50994">
    <property type="entry name" value="INTEGRASE"/>
    <property type="match status" value="1"/>
</dbReference>
<sequence length="620" mass="70058">MPSVEKPISVRLDGVVHNIVAVAGTEVTLVSRETGKKTVRHAAELASDDFPRPDPRVLDELDAPLKRRVVTLADHIREVETGVGPDGERRPAYDLETTTQETRVQHKVRELQAYGMRMSRTTLMRKLAQYREDGLSGLVDGRWTRLSDPTKNIPVPVRDAILDVLHEGTHQSTRTAKYVMDEVRRRVRRQHGTDGDVSDSSMYRYIEQLDAGGYLRGKASTRRSAADRPKKEKFKKNVEQFPGAEVQVDSTPLDVLVRNGKKVVRPHLTVMLDVGTRMVLAWTLRTKATKGVDHVLLLGQALTPRQNRPDLSGVRTALNDQRTDFELMDWAEYQDLARQHPFIHPRRIQMDNGKDYVSETFRAAAECCGIDISLSPPRTPTAKPHVERFFKTVKEMFIQTLPGYTGGSPSDRGHKPEEDNLLSLDMLWALLDDWFMRDYHQRAHRGLFDPRQPTVSISPLEKATIAVTQVSQFCIPMTTNGYVGLLDTVWRVISDVGVQVNSRQYDSPELHPHRNKKSSHKKHKGKWKVKRDPYNTRVVWVELDNGTFIECTERGSDLVNLQPDLAPVTDEPRAQVAQFNAVTTGTPFPQSTPASAPAVAAASFDDFDDDDDDEYDYTSL</sequence>